<dbReference type="FunFam" id="1.10.20.10:FF:000105">
    <property type="entry name" value="Inner kinetochore subunit cnp20"/>
    <property type="match status" value="1"/>
</dbReference>
<comment type="caution">
    <text evidence="7">The sequence shown here is derived from an EMBL/GenBank/DDBJ whole genome shotgun (WGS) entry which is preliminary data.</text>
</comment>
<dbReference type="CDD" id="cd22920">
    <property type="entry name" value="HFD_CENP-T"/>
    <property type="match status" value="1"/>
</dbReference>
<evidence type="ECO:0000313" key="8">
    <source>
        <dbReference type="Proteomes" id="UP000247233"/>
    </source>
</evidence>
<feature type="compositionally biased region" description="Acidic residues" evidence="5">
    <location>
        <begin position="159"/>
        <end position="168"/>
    </location>
</feature>
<evidence type="ECO:0000259" key="6">
    <source>
        <dbReference type="Pfam" id="PF15511"/>
    </source>
</evidence>
<keyword evidence="8" id="KW-1185">Reference proteome</keyword>
<feature type="region of interest" description="Disordered" evidence="5">
    <location>
        <begin position="1"/>
        <end position="100"/>
    </location>
</feature>
<dbReference type="GO" id="GO:0046982">
    <property type="term" value="F:protein heterodimerization activity"/>
    <property type="evidence" value="ECO:0007669"/>
    <property type="project" value="InterPro"/>
</dbReference>
<feature type="compositionally biased region" description="Basic and acidic residues" evidence="5">
    <location>
        <begin position="249"/>
        <end position="260"/>
    </location>
</feature>
<dbReference type="PANTHER" id="PTHR22980">
    <property type="entry name" value="CORTISTATIN"/>
    <property type="match status" value="1"/>
</dbReference>
<accession>A0A317W6K6</accession>
<dbReference type="GeneID" id="37065461"/>
<comment type="subcellular location">
    <subcellularLocation>
        <location evidence="2">Chromosome</location>
    </subcellularLocation>
    <subcellularLocation>
        <location evidence="1">Nucleus</location>
    </subcellularLocation>
</comment>
<evidence type="ECO:0000256" key="4">
    <source>
        <dbReference type="ARBA" id="ARBA00023242"/>
    </source>
</evidence>
<dbReference type="GO" id="GO:0000712">
    <property type="term" value="P:resolution of meiotic recombination intermediates"/>
    <property type="evidence" value="ECO:0007669"/>
    <property type="project" value="TreeGrafter"/>
</dbReference>
<feature type="compositionally biased region" description="Basic and acidic residues" evidence="5">
    <location>
        <begin position="191"/>
        <end position="202"/>
    </location>
</feature>
<dbReference type="RefSeq" id="XP_025399521.1">
    <property type="nucleotide sequence ID" value="XM_025543224.1"/>
</dbReference>
<dbReference type="Pfam" id="PF15511">
    <property type="entry name" value="CENP-T_C"/>
    <property type="match status" value="1"/>
</dbReference>
<dbReference type="PANTHER" id="PTHR22980:SF5">
    <property type="entry name" value="CENP-T_HISTONE H4 HISTONE FOLD DOMAIN-CONTAINING PROTEIN"/>
    <property type="match status" value="1"/>
</dbReference>
<dbReference type="OrthoDB" id="10071681at2759"/>
<dbReference type="GO" id="GO:0071821">
    <property type="term" value="C:FANCM-MHF complex"/>
    <property type="evidence" value="ECO:0007669"/>
    <property type="project" value="TreeGrafter"/>
</dbReference>
<dbReference type="InterPro" id="IPR009072">
    <property type="entry name" value="Histone-fold"/>
</dbReference>
<proteinExistence type="predicted"/>
<keyword evidence="3" id="KW-0158">Chromosome</keyword>
<feature type="region of interest" description="Disordered" evidence="5">
    <location>
        <begin position="326"/>
        <end position="355"/>
    </location>
</feature>
<dbReference type="SUPFAM" id="SSF47113">
    <property type="entry name" value="Histone-fold"/>
    <property type="match status" value="1"/>
</dbReference>
<reference evidence="7 8" key="1">
    <citation type="submission" date="2016-12" db="EMBL/GenBank/DDBJ databases">
        <title>The genomes of Aspergillus section Nigri reveals drivers in fungal speciation.</title>
        <authorList>
            <consortium name="DOE Joint Genome Institute"/>
            <person name="Vesth T.C."/>
            <person name="Nybo J."/>
            <person name="Theobald S."/>
            <person name="Brandl J."/>
            <person name="Frisvad J.C."/>
            <person name="Nielsen K.F."/>
            <person name="Lyhne E.K."/>
            <person name="Kogle M.E."/>
            <person name="Kuo A."/>
            <person name="Riley R."/>
            <person name="Clum A."/>
            <person name="Nolan M."/>
            <person name="Lipzen A."/>
            <person name="Salamov A."/>
            <person name="Henrissat B."/>
            <person name="Wiebenga A."/>
            <person name="De Vries R.P."/>
            <person name="Grigoriev I.V."/>
            <person name="Mortensen U.H."/>
            <person name="Andersen M.R."/>
            <person name="Baker S.E."/>
        </authorList>
    </citation>
    <scope>NUCLEOTIDE SEQUENCE [LARGE SCALE GENOMIC DNA]</scope>
    <source>
        <strain evidence="7 8">CBS 117.55</strain>
    </source>
</reference>
<dbReference type="GO" id="GO:0005694">
    <property type="term" value="C:chromosome"/>
    <property type="evidence" value="ECO:0007669"/>
    <property type="project" value="UniProtKB-SubCell"/>
</dbReference>
<dbReference type="Proteomes" id="UP000247233">
    <property type="component" value="Unassembled WGS sequence"/>
</dbReference>
<evidence type="ECO:0000256" key="2">
    <source>
        <dbReference type="ARBA" id="ARBA00004286"/>
    </source>
</evidence>
<dbReference type="Gene3D" id="1.10.20.10">
    <property type="entry name" value="Histone, subunit A"/>
    <property type="match status" value="1"/>
</dbReference>
<evidence type="ECO:0000256" key="5">
    <source>
        <dbReference type="SAM" id="MobiDB-lite"/>
    </source>
</evidence>
<sequence length="480" mass="52529">MATTPNPRRRSPRVSDGSEAFSPVGDTTLTGLQRLPAHTKYPLTPSRFAGTGTPAANRFTPRRGAGAPSTPYRVQAMQQRRAANTPARDRRRSGRVQRETTFDILQNLGRALAPTSQVIRSSPQVQPEPEPVPEPVLDEIEELDNEPEIPRPRLSLPLDDVEEVDEEPEMRPPRLSLAFEEEDITHTSIEYPRRAAGDEKGRLSMMGPRMSEIGDGTRLESDSEDDDDTGIVRDGHGDEGDDTMISQGEFDKGGETEDLGRFNFDFNFPSPPPPGDDLDQDVPLGDDEGFELPVDVDLPLDTLDTGVGSDDDGSVSIAAGDFNAGDFGMQSPLPEHEPMAMSESQSPGLVGGGLREEDRFVTGGKQKKLSRHGIPVPNMPAGVVKKLATRFARARNGSKAKMSKETLAAIEQASSWFFEQASDDLAAYSKHAGRKTIDESDVATLMRRQRHTNNATTIFSLAQKHLPKELLQDMRLAMPP</sequence>
<dbReference type="AlphaFoldDB" id="A0A317W6K6"/>
<evidence type="ECO:0000256" key="3">
    <source>
        <dbReference type="ARBA" id="ARBA00022454"/>
    </source>
</evidence>
<dbReference type="VEuPathDB" id="FungiDB:BO70DRAFT_362178"/>
<evidence type="ECO:0000313" key="7">
    <source>
        <dbReference type="EMBL" id="PWY82256.1"/>
    </source>
</evidence>
<dbReference type="EMBL" id="MSFL01000012">
    <property type="protein sequence ID" value="PWY82256.1"/>
    <property type="molecule type" value="Genomic_DNA"/>
</dbReference>
<feature type="region of interest" description="Disordered" evidence="5">
    <location>
        <begin position="142"/>
        <end position="260"/>
    </location>
</feature>
<organism evidence="7 8">
    <name type="scientific">Aspergillus heteromorphus CBS 117.55</name>
    <dbReference type="NCBI Taxonomy" id="1448321"/>
    <lineage>
        <taxon>Eukaryota</taxon>
        <taxon>Fungi</taxon>
        <taxon>Dikarya</taxon>
        <taxon>Ascomycota</taxon>
        <taxon>Pezizomycotina</taxon>
        <taxon>Eurotiomycetes</taxon>
        <taxon>Eurotiomycetidae</taxon>
        <taxon>Eurotiales</taxon>
        <taxon>Aspergillaceae</taxon>
        <taxon>Aspergillus</taxon>
        <taxon>Aspergillus subgen. Circumdati</taxon>
    </lineage>
</organism>
<protein>
    <recommendedName>
        <fullName evidence="6">CENP-T/Histone H4 histone fold domain-containing protein</fullName>
    </recommendedName>
</protein>
<dbReference type="STRING" id="1448321.A0A317W6K6"/>
<dbReference type="GO" id="GO:0031297">
    <property type="term" value="P:replication fork processing"/>
    <property type="evidence" value="ECO:0007669"/>
    <property type="project" value="TreeGrafter"/>
</dbReference>
<evidence type="ECO:0000256" key="1">
    <source>
        <dbReference type="ARBA" id="ARBA00004123"/>
    </source>
</evidence>
<dbReference type="GO" id="GO:0003682">
    <property type="term" value="F:chromatin binding"/>
    <property type="evidence" value="ECO:0007669"/>
    <property type="project" value="TreeGrafter"/>
</dbReference>
<gene>
    <name evidence="7" type="ORF">BO70DRAFT_362178</name>
</gene>
<name>A0A317W6K6_9EURO</name>
<keyword evidence="4" id="KW-0539">Nucleus</keyword>
<feature type="domain" description="CENP-T/Histone H4 histone fold" evidence="6">
    <location>
        <begin position="372"/>
        <end position="479"/>
    </location>
</feature>
<dbReference type="InterPro" id="IPR035425">
    <property type="entry name" value="CENP-T/H4_C"/>
</dbReference>